<evidence type="ECO:0000313" key="1">
    <source>
        <dbReference type="EMBL" id="KAE8676313.1"/>
    </source>
</evidence>
<gene>
    <name evidence="1" type="ORF">F3Y22_tig00111621pilonHSYRG00520</name>
</gene>
<keyword evidence="2" id="KW-1185">Reference proteome</keyword>
<organism evidence="1 2">
    <name type="scientific">Hibiscus syriacus</name>
    <name type="common">Rose of Sharon</name>
    <dbReference type="NCBI Taxonomy" id="106335"/>
    <lineage>
        <taxon>Eukaryota</taxon>
        <taxon>Viridiplantae</taxon>
        <taxon>Streptophyta</taxon>
        <taxon>Embryophyta</taxon>
        <taxon>Tracheophyta</taxon>
        <taxon>Spermatophyta</taxon>
        <taxon>Magnoliopsida</taxon>
        <taxon>eudicotyledons</taxon>
        <taxon>Gunneridae</taxon>
        <taxon>Pentapetalae</taxon>
        <taxon>rosids</taxon>
        <taxon>malvids</taxon>
        <taxon>Malvales</taxon>
        <taxon>Malvaceae</taxon>
        <taxon>Malvoideae</taxon>
        <taxon>Hibiscus</taxon>
    </lineage>
</organism>
<accession>A0A6A2XKH0</accession>
<reference evidence="1" key="1">
    <citation type="submission" date="2019-09" db="EMBL/GenBank/DDBJ databases">
        <title>Draft genome information of white flower Hibiscus syriacus.</title>
        <authorList>
            <person name="Kim Y.-M."/>
        </authorList>
    </citation>
    <scope>NUCLEOTIDE SEQUENCE [LARGE SCALE GENOMIC DNA]</scope>
    <source>
        <strain evidence="1">YM2019G1</strain>
    </source>
</reference>
<dbReference type="GO" id="GO:0005886">
    <property type="term" value="C:plasma membrane"/>
    <property type="evidence" value="ECO:0007669"/>
    <property type="project" value="TreeGrafter"/>
</dbReference>
<dbReference type="InterPro" id="IPR033254">
    <property type="entry name" value="Plant_FLA"/>
</dbReference>
<dbReference type="Proteomes" id="UP000436088">
    <property type="component" value="Unassembled WGS sequence"/>
</dbReference>
<dbReference type="GO" id="GO:0048367">
    <property type="term" value="P:shoot system development"/>
    <property type="evidence" value="ECO:0007669"/>
    <property type="project" value="TreeGrafter"/>
</dbReference>
<proteinExistence type="predicted"/>
<dbReference type="PANTHER" id="PTHR32382">
    <property type="entry name" value="FASCICLIN-LIKE ARABINOGALACTAN PROTEIN"/>
    <property type="match status" value="1"/>
</dbReference>
<name>A0A6A2XKH0_HIBSY</name>
<sequence length="126" mass="13382">MFQATGAAPGTSGYVSITNLKGGKVGFGAEDNNGKLDATYVKSVKEVPYNISVLQISHALDSADAEATTVASIELKLTEIMSKQGCKAFADLLKSMAADKTFNQNIDVVLTVFCPTDKIVNDFMPK</sequence>
<comment type="caution">
    <text evidence="1">The sequence shown here is derived from an EMBL/GenBank/DDBJ whole genome shotgun (WGS) entry which is preliminary data.</text>
</comment>
<dbReference type="AlphaFoldDB" id="A0A6A2XKH0"/>
<dbReference type="PANTHER" id="PTHR32382:SF64">
    <property type="entry name" value="FASCICLIN-LIKE ARABINOGALACTAN PROTEIN 2"/>
    <property type="match status" value="1"/>
</dbReference>
<protein>
    <submittedName>
        <fullName evidence="1">Fasciclin-like arabinogalactan protein 2</fullName>
    </submittedName>
</protein>
<evidence type="ECO:0000313" key="2">
    <source>
        <dbReference type="Proteomes" id="UP000436088"/>
    </source>
</evidence>
<dbReference type="GO" id="GO:0048364">
    <property type="term" value="P:root development"/>
    <property type="evidence" value="ECO:0007669"/>
    <property type="project" value="TreeGrafter"/>
</dbReference>
<dbReference type="EMBL" id="VEPZ02001387">
    <property type="protein sequence ID" value="KAE8676313.1"/>
    <property type="molecule type" value="Genomic_DNA"/>
</dbReference>